<dbReference type="EMBL" id="MHBZ01000006">
    <property type="protein sequence ID" value="OGY12147.1"/>
    <property type="molecule type" value="Genomic_DNA"/>
</dbReference>
<name>A0A1G1VA09_9BACT</name>
<evidence type="ECO:0000256" key="5">
    <source>
        <dbReference type="ARBA" id="ARBA00022475"/>
    </source>
</evidence>
<evidence type="ECO:0000256" key="10">
    <source>
        <dbReference type="ARBA" id="ARBA00023251"/>
    </source>
</evidence>
<evidence type="ECO:0000313" key="16">
    <source>
        <dbReference type="Proteomes" id="UP000178319"/>
    </source>
</evidence>
<keyword evidence="6 14" id="KW-0812">Transmembrane</keyword>
<dbReference type="Pfam" id="PF02673">
    <property type="entry name" value="BacA"/>
    <property type="match status" value="1"/>
</dbReference>
<keyword evidence="14" id="KW-0573">Peptidoglycan synthesis</keyword>
<evidence type="ECO:0000256" key="4">
    <source>
        <dbReference type="ARBA" id="ARBA00021581"/>
    </source>
</evidence>
<keyword evidence="7 14" id="KW-0378">Hydrolase</keyword>
<dbReference type="AlphaFoldDB" id="A0A1G1VA09"/>
<evidence type="ECO:0000256" key="13">
    <source>
        <dbReference type="ARBA" id="ARBA00047594"/>
    </source>
</evidence>
<evidence type="ECO:0000256" key="7">
    <source>
        <dbReference type="ARBA" id="ARBA00022801"/>
    </source>
</evidence>
<comment type="subcellular location">
    <subcellularLocation>
        <location evidence="1 14">Cell membrane</location>
        <topology evidence="1 14">Multi-pass membrane protein</topology>
    </subcellularLocation>
</comment>
<dbReference type="Proteomes" id="UP000178319">
    <property type="component" value="Unassembled WGS sequence"/>
</dbReference>
<dbReference type="NCBIfam" id="TIGR00753">
    <property type="entry name" value="undec_PP_bacA"/>
    <property type="match status" value="1"/>
</dbReference>
<evidence type="ECO:0000256" key="12">
    <source>
        <dbReference type="ARBA" id="ARBA00032932"/>
    </source>
</evidence>
<dbReference type="GO" id="GO:0071555">
    <property type="term" value="P:cell wall organization"/>
    <property type="evidence" value="ECO:0007669"/>
    <property type="project" value="UniProtKB-KW"/>
</dbReference>
<evidence type="ECO:0000256" key="2">
    <source>
        <dbReference type="ARBA" id="ARBA00010621"/>
    </source>
</evidence>
<comment type="function">
    <text evidence="14">Catalyzes the dephosphorylation of undecaprenyl diphosphate (UPP). Confers resistance to bacitracin.</text>
</comment>
<dbReference type="GO" id="GO:0050380">
    <property type="term" value="F:undecaprenyl-diphosphatase activity"/>
    <property type="evidence" value="ECO:0007669"/>
    <property type="project" value="UniProtKB-UniRule"/>
</dbReference>
<accession>A0A1G1VA09</accession>
<evidence type="ECO:0000256" key="6">
    <source>
        <dbReference type="ARBA" id="ARBA00022692"/>
    </source>
</evidence>
<keyword evidence="10 14" id="KW-0046">Antibiotic resistance</keyword>
<keyword evidence="14" id="KW-0133">Cell shape</keyword>
<feature type="transmembrane region" description="Helical" evidence="14">
    <location>
        <begin position="96"/>
        <end position="118"/>
    </location>
</feature>
<dbReference type="GO" id="GO:0009252">
    <property type="term" value="P:peptidoglycan biosynthetic process"/>
    <property type="evidence" value="ECO:0007669"/>
    <property type="project" value="UniProtKB-KW"/>
</dbReference>
<dbReference type="GO" id="GO:0008360">
    <property type="term" value="P:regulation of cell shape"/>
    <property type="evidence" value="ECO:0007669"/>
    <property type="project" value="UniProtKB-KW"/>
</dbReference>
<evidence type="ECO:0000256" key="9">
    <source>
        <dbReference type="ARBA" id="ARBA00023136"/>
    </source>
</evidence>
<proteinExistence type="inferred from homology"/>
<organism evidence="15 16">
    <name type="scientific">Candidatus Blackburnbacteria bacterium RIFCSPHIGHO2_02_FULL_44_20</name>
    <dbReference type="NCBI Taxonomy" id="1797516"/>
    <lineage>
        <taxon>Bacteria</taxon>
        <taxon>Candidatus Blackburniibacteriota</taxon>
    </lineage>
</organism>
<feature type="transmembrane region" description="Helical" evidence="14">
    <location>
        <begin position="215"/>
        <end position="237"/>
    </location>
</feature>
<gene>
    <name evidence="14" type="primary">uppP</name>
    <name evidence="15" type="ORF">A3D26_04150</name>
</gene>
<dbReference type="GO" id="GO:0046677">
    <property type="term" value="P:response to antibiotic"/>
    <property type="evidence" value="ECO:0007669"/>
    <property type="project" value="UniProtKB-UniRule"/>
</dbReference>
<evidence type="ECO:0000256" key="8">
    <source>
        <dbReference type="ARBA" id="ARBA00022989"/>
    </source>
</evidence>
<feature type="transmembrane region" description="Helical" evidence="14">
    <location>
        <begin position="69"/>
        <end position="90"/>
    </location>
</feature>
<dbReference type="STRING" id="1797516.A3D26_04150"/>
<keyword evidence="14" id="KW-0961">Cell wall biogenesis/degradation</keyword>
<feature type="transmembrane region" description="Helical" evidence="14">
    <location>
        <begin position="44"/>
        <end position="62"/>
    </location>
</feature>
<dbReference type="PANTHER" id="PTHR30622">
    <property type="entry name" value="UNDECAPRENYL-DIPHOSPHATASE"/>
    <property type="match status" value="1"/>
</dbReference>
<keyword evidence="9 14" id="KW-0472">Membrane</keyword>
<feature type="transmembrane region" description="Helical" evidence="14">
    <location>
        <begin position="244"/>
        <end position="262"/>
    </location>
</feature>
<evidence type="ECO:0000256" key="14">
    <source>
        <dbReference type="HAMAP-Rule" id="MF_01006"/>
    </source>
</evidence>
<evidence type="ECO:0000256" key="11">
    <source>
        <dbReference type="ARBA" id="ARBA00032707"/>
    </source>
</evidence>
<sequence length="265" mass="28689">MSFWDTLILSIVEGITEFLPVSSTGHLVLASHILRLPQTEFLKSFEISIQLGAILSVVFLYWSRLVGNFRLCFAVLVAFLPSAFLGFLFYDYIKGVLIGNELVTIVALAVGGVVLMFFDQRSSGHPRSHSVSGGRSGKLELELGAKEAFLIGLAQSVSMVPGVSRAGATIVGGMLVGLNRKAAVEFSFLLAVPTMFAATGLDIVKTRFAFSSDELLLLAVGFVGAFMTATLAIKFFLGYVQKNSLFAFGVYRVVLAGLYWLFFLA</sequence>
<feature type="transmembrane region" description="Helical" evidence="14">
    <location>
        <begin position="182"/>
        <end position="203"/>
    </location>
</feature>
<dbReference type="HAMAP" id="MF_01006">
    <property type="entry name" value="Undec_diphosphatase"/>
    <property type="match status" value="1"/>
</dbReference>
<keyword evidence="5 14" id="KW-1003">Cell membrane</keyword>
<evidence type="ECO:0000313" key="15">
    <source>
        <dbReference type="EMBL" id="OGY12147.1"/>
    </source>
</evidence>
<protein>
    <recommendedName>
        <fullName evidence="4 14">Undecaprenyl-diphosphatase</fullName>
        <ecNumber evidence="3 14">3.6.1.27</ecNumber>
    </recommendedName>
    <alternativeName>
        <fullName evidence="12 14">Bacitracin resistance protein</fullName>
    </alternativeName>
    <alternativeName>
        <fullName evidence="11 14">Undecaprenyl pyrophosphate phosphatase</fullName>
    </alternativeName>
</protein>
<dbReference type="InterPro" id="IPR003824">
    <property type="entry name" value="UppP"/>
</dbReference>
<comment type="catalytic activity">
    <reaction evidence="13 14">
        <text>di-trans,octa-cis-undecaprenyl diphosphate + H2O = di-trans,octa-cis-undecaprenyl phosphate + phosphate + H(+)</text>
        <dbReference type="Rhea" id="RHEA:28094"/>
        <dbReference type="ChEBI" id="CHEBI:15377"/>
        <dbReference type="ChEBI" id="CHEBI:15378"/>
        <dbReference type="ChEBI" id="CHEBI:43474"/>
        <dbReference type="ChEBI" id="CHEBI:58405"/>
        <dbReference type="ChEBI" id="CHEBI:60392"/>
        <dbReference type="EC" id="3.6.1.27"/>
    </reaction>
</comment>
<comment type="miscellaneous">
    <text evidence="14">Bacitracin is thought to be involved in the inhibition of peptidoglycan synthesis by sequestering undecaprenyl diphosphate, thereby reducing the pool of lipid carrier available.</text>
</comment>
<dbReference type="EC" id="3.6.1.27" evidence="3 14"/>
<comment type="caution">
    <text evidence="15">The sequence shown here is derived from an EMBL/GenBank/DDBJ whole genome shotgun (WGS) entry which is preliminary data.</text>
</comment>
<reference evidence="15 16" key="1">
    <citation type="journal article" date="2016" name="Nat. Commun.">
        <title>Thousands of microbial genomes shed light on interconnected biogeochemical processes in an aquifer system.</title>
        <authorList>
            <person name="Anantharaman K."/>
            <person name="Brown C.T."/>
            <person name="Hug L.A."/>
            <person name="Sharon I."/>
            <person name="Castelle C.J."/>
            <person name="Probst A.J."/>
            <person name="Thomas B.C."/>
            <person name="Singh A."/>
            <person name="Wilkins M.J."/>
            <person name="Karaoz U."/>
            <person name="Brodie E.L."/>
            <person name="Williams K.H."/>
            <person name="Hubbard S.S."/>
            <person name="Banfield J.F."/>
        </authorList>
    </citation>
    <scope>NUCLEOTIDE SEQUENCE [LARGE SCALE GENOMIC DNA]</scope>
</reference>
<dbReference type="PANTHER" id="PTHR30622:SF3">
    <property type="entry name" value="UNDECAPRENYL-DIPHOSPHATASE"/>
    <property type="match status" value="1"/>
</dbReference>
<keyword evidence="8 14" id="KW-1133">Transmembrane helix</keyword>
<evidence type="ECO:0000256" key="1">
    <source>
        <dbReference type="ARBA" id="ARBA00004651"/>
    </source>
</evidence>
<evidence type="ECO:0000256" key="3">
    <source>
        <dbReference type="ARBA" id="ARBA00012374"/>
    </source>
</evidence>
<dbReference type="GO" id="GO:0005886">
    <property type="term" value="C:plasma membrane"/>
    <property type="evidence" value="ECO:0007669"/>
    <property type="project" value="UniProtKB-SubCell"/>
</dbReference>
<comment type="similarity">
    <text evidence="2 14">Belongs to the UppP family.</text>
</comment>